<comment type="similarity">
    <text evidence="3">Belongs to the TO family.</text>
</comment>
<protein>
    <submittedName>
        <fullName evidence="5">CLUMA_CG001541, isoform A</fullName>
    </submittedName>
</protein>
<evidence type="ECO:0000313" key="6">
    <source>
        <dbReference type="Proteomes" id="UP000183832"/>
    </source>
</evidence>
<dbReference type="Proteomes" id="UP000183832">
    <property type="component" value="Unassembled WGS sequence"/>
</dbReference>
<dbReference type="InterPro" id="IPR038606">
    <property type="entry name" value="To_sf"/>
</dbReference>
<gene>
    <name evidence="5" type="ORF">CLUMA_CG001541</name>
</gene>
<name>A0A1J1HJS7_9DIPT</name>
<dbReference type="PANTHER" id="PTHR11008:SF41">
    <property type="entry name" value="RE70318P"/>
    <property type="match status" value="1"/>
</dbReference>
<organism evidence="5 6">
    <name type="scientific">Clunio marinus</name>
    <dbReference type="NCBI Taxonomy" id="568069"/>
    <lineage>
        <taxon>Eukaryota</taxon>
        <taxon>Metazoa</taxon>
        <taxon>Ecdysozoa</taxon>
        <taxon>Arthropoda</taxon>
        <taxon>Hexapoda</taxon>
        <taxon>Insecta</taxon>
        <taxon>Pterygota</taxon>
        <taxon>Neoptera</taxon>
        <taxon>Endopterygota</taxon>
        <taxon>Diptera</taxon>
        <taxon>Nematocera</taxon>
        <taxon>Chironomoidea</taxon>
        <taxon>Chironomidae</taxon>
        <taxon>Clunio</taxon>
    </lineage>
</organism>
<keyword evidence="2" id="KW-0090">Biological rhythms</keyword>
<dbReference type="PANTHER" id="PTHR11008">
    <property type="entry name" value="PROTEIN TAKEOUT-LIKE PROTEIN"/>
    <property type="match status" value="1"/>
</dbReference>
<dbReference type="Pfam" id="PF06585">
    <property type="entry name" value="JHBP"/>
    <property type="match status" value="1"/>
</dbReference>
<proteinExistence type="inferred from homology"/>
<evidence type="ECO:0000256" key="1">
    <source>
        <dbReference type="ARBA" id="ARBA00022729"/>
    </source>
</evidence>
<evidence type="ECO:0000313" key="5">
    <source>
        <dbReference type="EMBL" id="CRK87802.1"/>
    </source>
</evidence>
<keyword evidence="6" id="KW-1185">Reference proteome</keyword>
<accession>A0A1J1HJS7</accession>
<feature type="signal peptide" evidence="4">
    <location>
        <begin position="1"/>
        <end position="17"/>
    </location>
</feature>
<feature type="chain" id="PRO_5013380405" evidence="4">
    <location>
        <begin position="18"/>
        <end position="245"/>
    </location>
</feature>
<dbReference type="AlphaFoldDB" id="A0A1J1HJS7"/>
<dbReference type="STRING" id="568069.A0A1J1HJS7"/>
<dbReference type="OrthoDB" id="8185902at2759"/>
<dbReference type="GO" id="GO:0007623">
    <property type="term" value="P:circadian rhythm"/>
    <property type="evidence" value="ECO:0007669"/>
    <property type="project" value="UniProtKB-ARBA"/>
</dbReference>
<dbReference type="FunFam" id="3.15.10.30:FF:000001">
    <property type="entry name" value="Takeout-like protein 1"/>
    <property type="match status" value="1"/>
</dbReference>
<evidence type="ECO:0000256" key="4">
    <source>
        <dbReference type="SAM" id="SignalP"/>
    </source>
</evidence>
<evidence type="ECO:0000256" key="3">
    <source>
        <dbReference type="ARBA" id="ARBA00060902"/>
    </source>
</evidence>
<evidence type="ECO:0000256" key="2">
    <source>
        <dbReference type="ARBA" id="ARBA00023108"/>
    </source>
</evidence>
<dbReference type="InterPro" id="IPR010562">
    <property type="entry name" value="Haemolymph_juvenile_hormone-bd"/>
</dbReference>
<dbReference type="SMART" id="SM00700">
    <property type="entry name" value="JHBP"/>
    <property type="match status" value="1"/>
</dbReference>
<dbReference type="GO" id="GO:0005615">
    <property type="term" value="C:extracellular space"/>
    <property type="evidence" value="ECO:0007669"/>
    <property type="project" value="TreeGrafter"/>
</dbReference>
<reference evidence="5 6" key="1">
    <citation type="submission" date="2015-04" db="EMBL/GenBank/DDBJ databases">
        <authorList>
            <person name="Syromyatnikov M.Y."/>
            <person name="Popov V.N."/>
        </authorList>
    </citation>
    <scope>NUCLEOTIDE SEQUENCE [LARGE SCALE GENOMIC DNA]</scope>
</reference>
<keyword evidence="1 4" id="KW-0732">Signal</keyword>
<sequence>MFLKSLMFSSFLLLVASQQIPPYIKQCRSSDPKLTECVKDALHHLKPWLKTGIPEIQMPSTEPFVMDSLSLALTGGPNGYRINLKDMETFGASNFTVKSIKLSEGTQPFEAVITIPKLVIKAKYTSSGVLIIIPASGGGDFNAVFEGVTANVKGKMSTREKPNGTFLHVDALLLDLNIKKPRLSVAKIFNNNRILTEATNLFLKENGHEILKAMQPQLQKKLSAEFTGISNTLLDHVPRNNFLLD</sequence>
<dbReference type="EMBL" id="CVRI01000005">
    <property type="protein sequence ID" value="CRK87802.1"/>
    <property type="molecule type" value="Genomic_DNA"/>
</dbReference>
<dbReference type="Gene3D" id="3.15.10.30">
    <property type="entry name" value="Haemolymph juvenile hormone binding protein"/>
    <property type="match status" value="1"/>
</dbReference>